<evidence type="ECO:0000313" key="1">
    <source>
        <dbReference type="EMBL" id="PON47328.1"/>
    </source>
</evidence>
<evidence type="ECO:0000313" key="2">
    <source>
        <dbReference type="Proteomes" id="UP000237105"/>
    </source>
</evidence>
<comment type="caution">
    <text evidence="1">The sequence shown here is derived from an EMBL/GenBank/DDBJ whole genome shotgun (WGS) entry which is preliminary data.</text>
</comment>
<name>A0A2P5BEW2_PARAD</name>
<keyword evidence="2" id="KW-1185">Reference proteome</keyword>
<proteinExistence type="predicted"/>
<feature type="non-terminal residue" evidence="1">
    <location>
        <position position="60"/>
    </location>
</feature>
<reference evidence="2" key="1">
    <citation type="submission" date="2016-06" db="EMBL/GenBank/DDBJ databases">
        <title>Parallel loss of symbiosis genes in relatives of nitrogen-fixing non-legume Parasponia.</title>
        <authorList>
            <person name="Van Velzen R."/>
            <person name="Holmer R."/>
            <person name="Bu F."/>
            <person name="Rutten L."/>
            <person name="Van Zeijl A."/>
            <person name="Liu W."/>
            <person name="Santuari L."/>
            <person name="Cao Q."/>
            <person name="Sharma T."/>
            <person name="Shen D."/>
            <person name="Roswanjaya Y."/>
            <person name="Wardhani T."/>
            <person name="Kalhor M.S."/>
            <person name="Jansen J."/>
            <person name="Van den Hoogen J."/>
            <person name="Gungor B."/>
            <person name="Hartog M."/>
            <person name="Hontelez J."/>
            <person name="Verver J."/>
            <person name="Yang W.-C."/>
            <person name="Schijlen E."/>
            <person name="Repin R."/>
            <person name="Schilthuizen M."/>
            <person name="Schranz E."/>
            <person name="Heidstra R."/>
            <person name="Miyata K."/>
            <person name="Fedorova E."/>
            <person name="Kohlen W."/>
            <person name="Bisseling T."/>
            <person name="Smit S."/>
            <person name="Geurts R."/>
        </authorList>
    </citation>
    <scope>NUCLEOTIDE SEQUENCE [LARGE SCALE GENOMIC DNA]</scope>
    <source>
        <strain evidence="2">cv. WU1-14</strain>
    </source>
</reference>
<dbReference type="AlphaFoldDB" id="A0A2P5BEW2"/>
<accession>A0A2P5BEW2</accession>
<feature type="non-terminal residue" evidence="1">
    <location>
        <position position="1"/>
    </location>
</feature>
<dbReference type="Proteomes" id="UP000237105">
    <property type="component" value="Unassembled WGS sequence"/>
</dbReference>
<sequence>GYVDRSVPAIAYWNQANTKRFMKQAKRVGGGYDHAQVHVDMSKWIEDQQPVSSPAIAVME</sequence>
<gene>
    <name evidence="1" type="ORF">PanWU01x14_245070</name>
</gene>
<dbReference type="EMBL" id="JXTB01000296">
    <property type="protein sequence ID" value="PON47328.1"/>
    <property type="molecule type" value="Genomic_DNA"/>
</dbReference>
<protein>
    <submittedName>
        <fullName evidence="1">Uncharacterized protein</fullName>
    </submittedName>
</protein>
<organism evidence="1 2">
    <name type="scientific">Parasponia andersonii</name>
    <name type="common">Sponia andersonii</name>
    <dbReference type="NCBI Taxonomy" id="3476"/>
    <lineage>
        <taxon>Eukaryota</taxon>
        <taxon>Viridiplantae</taxon>
        <taxon>Streptophyta</taxon>
        <taxon>Embryophyta</taxon>
        <taxon>Tracheophyta</taxon>
        <taxon>Spermatophyta</taxon>
        <taxon>Magnoliopsida</taxon>
        <taxon>eudicotyledons</taxon>
        <taxon>Gunneridae</taxon>
        <taxon>Pentapetalae</taxon>
        <taxon>rosids</taxon>
        <taxon>fabids</taxon>
        <taxon>Rosales</taxon>
        <taxon>Cannabaceae</taxon>
        <taxon>Parasponia</taxon>
    </lineage>
</organism>